<evidence type="ECO:0000313" key="2">
    <source>
        <dbReference type="Proteomes" id="UP001598112"/>
    </source>
</evidence>
<dbReference type="Gene3D" id="3.50.50.60">
    <property type="entry name" value="FAD/NAD(P)-binding domain"/>
    <property type="match status" value="1"/>
</dbReference>
<accession>A0ABW6D7C7</accession>
<gene>
    <name evidence="1" type="ORF">SKC35_10435</name>
</gene>
<comment type="caution">
    <text evidence="1">The sequence shown here is derived from an EMBL/GenBank/DDBJ whole genome shotgun (WGS) entry which is preliminary data.</text>
</comment>
<keyword evidence="2" id="KW-1185">Reference proteome</keyword>
<dbReference type="Proteomes" id="UP001598112">
    <property type="component" value="Unassembled WGS sequence"/>
</dbReference>
<organism evidence="1 2">
    <name type="scientific">Aquirufa originis</name>
    <dbReference type="NCBI Taxonomy" id="3096514"/>
    <lineage>
        <taxon>Bacteria</taxon>
        <taxon>Pseudomonadati</taxon>
        <taxon>Bacteroidota</taxon>
        <taxon>Cytophagia</taxon>
        <taxon>Cytophagales</taxon>
        <taxon>Flectobacillaceae</taxon>
        <taxon>Aquirufa</taxon>
    </lineage>
</organism>
<protein>
    <submittedName>
        <fullName evidence="1">Lycopene cyclase family protein</fullName>
    </submittedName>
</protein>
<dbReference type="RefSeq" id="WP_377979315.1">
    <property type="nucleotide sequence ID" value="NZ_JBBKXY010000003.1"/>
</dbReference>
<proteinExistence type="predicted"/>
<dbReference type="EMBL" id="JBBKXY010000003">
    <property type="protein sequence ID" value="MFD3294106.1"/>
    <property type="molecule type" value="Genomic_DNA"/>
</dbReference>
<reference evidence="1 2" key="1">
    <citation type="submission" date="2024-03" db="EMBL/GenBank/DDBJ databases">
        <title>Aquirufa genome sequencing.</title>
        <authorList>
            <person name="Pitt A."/>
            <person name="Hahn M.W."/>
        </authorList>
    </citation>
    <scope>NUCLEOTIDE SEQUENCE [LARGE SCALE GENOMIC DNA]</scope>
    <source>
        <strain evidence="1 2">KTFRIE-69F</strain>
    </source>
</reference>
<evidence type="ECO:0000313" key="1">
    <source>
        <dbReference type="EMBL" id="MFD3294106.1"/>
    </source>
</evidence>
<dbReference type="InterPro" id="IPR036188">
    <property type="entry name" value="FAD/NAD-bd_sf"/>
</dbReference>
<dbReference type="SUPFAM" id="SSF51905">
    <property type="entry name" value="FAD/NAD(P)-binding domain"/>
    <property type="match status" value="1"/>
</dbReference>
<dbReference type="Pfam" id="PF05834">
    <property type="entry name" value="Lycopene_cycl"/>
    <property type="match status" value="1"/>
</dbReference>
<name>A0ABW6D7C7_9BACT</name>
<sequence length="367" mass="42084">MPTLVYDIAIIGAGASGLQLLYELTQANPEQKILLLDSGDRSAKSWCFWENKDASCFPFLIEKSWDSMLFKTSKGESITSEINPLAYHYISSSKFFTYFFEDFIPANTNITHLNTWVSDLQELPTVVKISCKNGKTYQAKKVADSRPAKSTEPDLIFQHFSGKFIEFDEPILDDTCMTLMDFSLPASTKEMAVFHYILPFSKTKSLIETTVFTRLDYDKEAYERIWQEYMSLTYANQKYTLLSNENGTIPMGKPVRKKDSAIFSIGAAGGKMKSSTGYAFTRMHQDAIHRAQNQTLVSPKRFHFYDTMLLKIMQKEMNKIPEVMDRLFDRVSTPLILRFLDNKTTLSEEVGLLSQLDIPLFIKHLLR</sequence>